<dbReference type="Pfam" id="PF12937">
    <property type="entry name" value="F-box-like"/>
    <property type="match status" value="1"/>
</dbReference>
<evidence type="ECO:0000256" key="2">
    <source>
        <dbReference type="ARBA" id="ARBA00022737"/>
    </source>
</evidence>
<reference evidence="4 5" key="1">
    <citation type="journal article" date="2021" name="Sci. Rep.">
        <title>Chromosome anchoring in Senegalese sole (Solea senegalensis) reveals sex-associated markers and genome rearrangements in flatfish.</title>
        <authorList>
            <person name="Guerrero-Cozar I."/>
            <person name="Gomez-Garrido J."/>
            <person name="Berbel C."/>
            <person name="Martinez-Blanch J.F."/>
            <person name="Alioto T."/>
            <person name="Claros M.G."/>
            <person name="Gagnaire P.A."/>
            <person name="Manchado M."/>
        </authorList>
    </citation>
    <scope>NUCLEOTIDE SEQUENCE [LARGE SCALE GENOMIC DNA]</scope>
    <source>
        <strain evidence="4">Sse05_10M</strain>
    </source>
</reference>
<keyword evidence="2" id="KW-0677">Repeat</keyword>
<dbReference type="SMART" id="SM00320">
    <property type="entry name" value="WD40"/>
    <property type="match status" value="2"/>
</dbReference>
<keyword evidence="5" id="KW-1185">Reference proteome</keyword>
<keyword evidence="1" id="KW-0853">WD repeat</keyword>
<dbReference type="InterPro" id="IPR001680">
    <property type="entry name" value="WD40_rpt"/>
</dbReference>
<dbReference type="InterPro" id="IPR050505">
    <property type="entry name" value="WDR55/POC1"/>
</dbReference>
<dbReference type="PANTHER" id="PTHR44019:SF17">
    <property type="entry name" value="F-BOX_WD REPEAT-CONTAINING PROTEIN 12"/>
    <property type="match status" value="1"/>
</dbReference>
<dbReference type="EMBL" id="JAGKHQ010000003">
    <property type="protein sequence ID" value="KAG7519877.1"/>
    <property type="molecule type" value="Genomic_DNA"/>
</dbReference>
<feature type="domain" description="F-box" evidence="3">
    <location>
        <begin position="57"/>
        <end position="97"/>
    </location>
</feature>
<sequence length="520" mass="57388">MEHFEVITLNVLFVSKSVLLLLPKGGFQNKIGGTLKFSEKRTCDVIHVIMEPTLISDCLIHVFTFLPEGDLISASTVCKDWYDAANTPWLWRRLCLQRWTFCNLHVLGTEHMNNSWKMYFLRRCHLETKMGKGRTGGYTCKSLRGHTGSVVGLVYLQGNLAQNPDLRNSSATVCSASSDGTVRAWSIQNGELLWCTPVQDPLSNIITDEQRDVVVTADSTGLIKTWRGSTGQEVASFPAGSPHCTLLQYDVNDDWFLTVGTGGGSVCTLADSTLSKKSSVKVCDTFRVNILKVSPNKKWIVAGTKDNDDLSPKVIYTESLTTPSEDEDPLCRAVPVAGCSAAVFVPTQPARLAVVHQTVPSDNKALTVFDVSIKKSKYKSEIQVQQVESFPLSLNTWSSRVLLEAKDSNCLVLSCERELWVYSLKGALLANFKEHTMSIASICLDSFRVVTASQDLSLHVLTWKNDRDAGLTLESRYHLLGGSHTMSRGFTHVACDYTSIVASVEGTNGKDVLKAYFFTS</sequence>
<protein>
    <submittedName>
        <fullName evidence="4">F-box/WD repeat-containing protein 12</fullName>
    </submittedName>
</protein>
<evidence type="ECO:0000313" key="4">
    <source>
        <dbReference type="EMBL" id="KAG7519877.1"/>
    </source>
</evidence>
<accession>A0AAV6SS18</accession>
<evidence type="ECO:0000256" key="1">
    <source>
        <dbReference type="ARBA" id="ARBA00022574"/>
    </source>
</evidence>
<name>A0AAV6SS18_SOLSE</name>
<dbReference type="Proteomes" id="UP000693946">
    <property type="component" value="Linkage Group LG11"/>
</dbReference>
<dbReference type="PANTHER" id="PTHR44019">
    <property type="entry name" value="WD REPEAT-CONTAINING PROTEIN 55"/>
    <property type="match status" value="1"/>
</dbReference>
<evidence type="ECO:0000259" key="3">
    <source>
        <dbReference type="Pfam" id="PF12937"/>
    </source>
</evidence>
<proteinExistence type="predicted"/>
<evidence type="ECO:0000313" key="5">
    <source>
        <dbReference type="Proteomes" id="UP000693946"/>
    </source>
</evidence>
<organism evidence="4 5">
    <name type="scientific">Solea senegalensis</name>
    <name type="common">Senegalese sole</name>
    <dbReference type="NCBI Taxonomy" id="28829"/>
    <lineage>
        <taxon>Eukaryota</taxon>
        <taxon>Metazoa</taxon>
        <taxon>Chordata</taxon>
        <taxon>Craniata</taxon>
        <taxon>Vertebrata</taxon>
        <taxon>Euteleostomi</taxon>
        <taxon>Actinopterygii</taxon>
        <taxon>Neopterygii</taxon>
        <taxon>Teleostei</taxon>
        <taxon>Neoteleostei</taxon>
        <taxon>Acanthomorphata</taxon>
        <taxon>Carangaria</taxon>
        <taxon>Pleuronectiformes</taxon>
        <taxon>Pleuronectoidei</taxon>
        <taxon>Soleidae</taxon>
        <taxon>Solea</taxon>
    </lineage>
</organism>
<dbReference type="InterPro" id="IPR001810">
    <property type="entry name" value="F-box_dom"/>
</dbReference>
<gene>
    <name evidence="4" type="ORF">JOB18_017793</name>
</gene>
<dbReference type="AlphaFoldDB" id="A0AAV6SS18"/>
<comment type="caution">
    <text evidence="4">The sequence shown here is derived from an EMBL/GenBank/DDBJ whole genome shotgun (WGS) entry which is preliminary data.</text>
</comment>